<organism evidence="2 3">
    <name type="scientific">Planktothrix tepida PCC 9214</name>
    <dbReference type="NCBI Taxonomy" id="671072"/>
    <lineage>
        <taxon>Bacteria</taxon>
        <taxon>Bacillati</taxon>
        <taxon>Cyanobacteriota</taxon>
        <taxon>Cyanophyceae</taxon>
        <taxon>Oscillatoriophycideae</taxon>
        <taxon>Oscillatoriales</taxon>
        <taxon>Microcoleaceae</taxon>
        <taxon>Planktothrix</taxon>
    </lineage>
</organism>
<gene>
    <name evidence="2" type="ORF">PL9214710026</name>
</gene>
<evidence type="ECO:0000256" key="1">
    <source>
        <dbReference type="SAM" id="Phobius"/>
    </source>
</evidence>
<keyword evidence="1" id="KW-0812">Transmembrane</keyword>
<sequence>MYCDPFYVTVIGQIINLSIFLRLLVFMVDFPTPIVLEKFWDNFCDLKQLTARCYRKWDKNSDIF</sequence>
<keyword evidence="1" id="KW-0472">Membrane</keyword>
<dbReference type="AlphaFoldDB" id="A0A1J1LVL1"/>
<proteinExistence type="predicted"/>
<accession>A0A1J1LVL1</accession>
<evidence type="ECO:0000313" key="3">
    <source>
        <dbReference type="Proteomes" id="UP000184315"/>
    </source>
</evidence>
<name>A0A1J1LVL1_9CYAN</name>
<keyword evidence="1" id="KW-1133">Transmembrane helix</keyword>
<dbReference type="Proteomes" id="UP000184315">
    <property type="component" value="Unassembled WGS sequence"/>
</dbReference>
<dbReference type="EMBL" id="CZDF01000179">
    <property type="protein sequence ID" value="CUR35729.1"/>
    <property type="molecule type" value="Genomic_DNA"/>
</dbReference>
<evidence type="ECO:0000313" key="2">
    <source>
        <dbReference type="EMBL" id="CUR35729.1"/>
    </source>
</evidence>
<feature type="transmembrane region" description="Helical" evidence="1">
    <location>
        <begin position="6"/>
        <end position="28"/>
    </location>
</feature>
<keyword evidence="3" id="KW-1185">Reference proteome</keyword>
<protein>
    <submittedName>
        <fullName evidence="2">Uncharacterized protein</fullName>
    </submittedName>
</protein>
<reference evidence="3" key="1">
    <citation type="submission" date="2015-10" db="EMBL/GenBank/DDBJ databases">
        <authorList>
            <person name="Regsiter A."/>
            <person name="william w."/>
        </authorList>
    </citation>
    <scope>NUCLEOTIDE SEQUENCE [LARGE SCALE GENOMIC DNA]</scope>
</reference>